<evidence type="ECO:0000313" key="3">
    <source>
        <dbReference type="Proteomes" id="UP001530293"/>
    </source>
</evidence>
<reference evidence="2 3" key="1">
    <citation type="submission" date="2024-10" db="EMBL/GenBank/DDBJ databases">
        <title>Updated reference genomes for cyclostephanoid diatoms.</title>
        <authorList>
            <person name="Roberts W.R."/>
            <person name="Alverson A.J."/>
        </authorList>
    </citation>
    <scope>NUCLEOTIDE SEQUENCE [LARGE SCALE GENOMIC DNA]</scope>
    <source>
        <strain evidence="2 3">AJA232-27</strain>
    </source>
</reference>
<protein>
    <submittedName>
        <fullName evidence="2">Uncharacterized protein</fullName>
    </submittedName>
</protein>
<keyword evidence="3" id="KW-1185">Reference proteome</keyword>
<keyword evidence="1" id="KW-0732">Signal</keyword>
<gene>
    <name evidence="2" type="ORF">ACHAWU_008277</name>
</gene>
<dbReference type="EMBL" id="JALLBG020000228">
    <property type="protein sequence ID" value="KAL3758523.1"/>
    <property type="molecule type" value="Genomic_DNA"/>
</dbReference>
<accession>A0ABD3M3G8</accession>
<feature type="signal peptide" evidence="1">
    <location>
        <begin position="1"/>
        <end position="22"/>
    </location>
</feature>
<comment type="caution">
    <text evidence="2">The sequence shown here is derived from an EMBL/GenBank/DDBJ whole genome shotgun (WGS) entry which is preliminary data.</text>
</comment>
<feature type="chain" id="PRO_5044792166" evidence="1">
    <location>
        <begin position="23"/>
        <end position="293"/>
    </location>
</feature>
<dbReference type="Proteomes" id="UP001530293">
    <property type="component" value="Unassembled WGS sequence"/>
</dbReference>
<dbReference type="AlphaFoldDB" id="A0ABD3M3G8"/>
<evidence type="ECO:0000256" key="1">
    <source>
        <dbReference type="SAM" id="SignalP"/>
    </source>
</evidence>
<evidence type="ECO:0000313" key="2">
    <source>
        <dbReference type="EMBL" id="KAL3758523.1"/>
    </source>
</evidence>
<proteinExistence type="predicted"/>
<organism evidence="2 3">
    <name type="scientific">Discostella pseudostelligera</name>
    <dbReference type="NCBI Taxonomy" id="259834"/>
    <lineage>
        <taxon>Eukaryota</taxon>
        <taxon>Sar</taxon>
        <taxon>Stramenopiles</taxon>
        <taxon>Ochrophyta</taxon>
        <taxon>Bacillariophyta</taxon>
        <taxon>Coscinodiscophyceae</taxon>
        <taxon>Thalassiosirophycidae</taxon>
        <taxon>Stephanodiscales</taxon>
        <taxon>Stephanodiscaceae</taxon>
        <taxon>Discostella</taxon>
    </lineage>
</organism>
<sequence>MLKSLDLSRCIILLSIWGFTRVETGAAGRGTWHNKYFKRDQPELMKHMKRIPVKNSIQEQRIPTTATCSPSINSEELLNTARHQLMLSMVHHLPSRPNPWTPVAHQYLAVTSFEQQHVGRLPTIIFPQRNLPRHGSFHTAPSSSSTPSSASVAFVDRNQSDVILPNSVYQHQQRPFFTNPLRPPSLVTGYSPGTIAQQLLLECSRNPTTSGLVGSEHGDTAGDNISLRGLKGCNALLPALNSVEHRNSDINAANLVSILENRRQCTGTSSYNAVGRDLLSALAWREFLRQRGP</sequence>
<name>A0ABD3M3G8_9STRA</name>